<dbReference type="InterPro" id="IPR050208">
    <property type="entry name" value="MHC_class-I_related"/>
</dbReference>
<dbReference type="Pfam" id="PF00129">
    <property type="entry name" value="MHC_I"/>
    <property type="match status" value="1"/>
</dbReference>
<evidence type="ECO:0000259" key="4">
    <source>
        <dbReference type="PROSITE" id="PS50835"/>
    </source>
</evidence>
<dbReference type="Ensembl" id="ENSECRT00000022533.1">
    <property type="protein sequence ID" value="ENSECRP00000022061.1"/>
    <property type="gene ID" value="ENSECRG00000014922.1"/>
</dbReference>
<dbReference type="AlphaFoldDB" id="A0A8C4XCM0"/>
<dbReference type="GeneID" id="114669375"/>
<dbReference type="InterPro" id="IPR037055">
    <property type="entry name" value="MHC_I-like_Ag-recog_sf"/>
</dbReference>
<dbReference type="Proteomes" id="UP000694620">
    <property type="component" value="Unassembled WGS sequence"/>
</dbReference>
<keyword evidence="3" id="KW-0472">Membrane</keyword>
<gene>
    <name evidence="5" type="primary">LOC114669375</name>
</gene>
<sequence length="336" mass="37776">MFWFRVFGIAYGFHVSCAVTLSFRSVYTTGLNSSDFPIFILEEFIDDIEIYYYNSNTTIWIRQYEWLKNVESPSFLSTQKEISDYLLNASATNIKPLMNILNQISGVHTLQGLFGCDLTGGLFAIVGYDGEDLIILNMTTLECIIAQEQASLLLHNCVISKVFVQIFQTLCSGWLSEFVFYGGETLNRQVQPSVFLLQKTIPELLETEVTCFVTGFYPQLIDVEWVRDGGQAVQALSGDVLLNDDNTYQVRKVLNVSFMDAEKYGYSCQVNHSSLPRKLIVPWNYKGSSTGIIVGVVVAAVVIIAIIITGLVYWMKRQRGLTNGGGNRVSYVRDLT</sequence>
<dbReference type="SMART" id="SM00407">
    <property type="entry name" value="IGc1"/>
    <property type="match status" value="1"/>
</dbReference>
<keyword evidence="3" id="KW-1133">Transmembrane helix</keyword>
<keyword evidence="1" id="KW-0325">Glycoprotein</keyword>
<name>A0A8C4XCM0_ERPCA</name>
<dbReference type="PANTHER" id="PTHR16675">
    <property type="entry name" value="MHC CLASS I-RELATED"/>
    <property type="match status" value="1"/>
</dbReference>
<organism evidence="5 6">
    <name type="scientific">Erpetoichthys calabaricus</name>
    <name type="common">Rope fish</name>
    <name type="synonym">Calamoichthys calabaricus</name>
    <dbReference type="NCBI Taxonomy" id="27687"/>
    <lineage>
        <taxon>Eukaryota</taxon>
        <taxon>Metazoa</taxon>
        <taxon>Chordata</taxon>
        <taxon>Craniata</taxon>
        <taxon>Vertebrata</taxon>
        <taxon>Euteleostomi</taxon>
        <taxon>Actinopterygii</taxon>
        <taxon>Polypteriformes</taxon>
        <taxon>Polypteridae</taxon>
        <taxon>Erpetoichthys</taxon>
    </lineage>
</organism>
<dbReference type="InterPro" id="IPR007110">
    <property type="entry name" value="Ig-like_dom"/>
</dbReference>
<protein>
    <submittedName>
        <fullName evidence="5">Zinc-alpha-2-glycoprotein-like</fullName>
    </submittedName>
</protein>
<dbReference type="GeneTree" id="ENSGT01120000271825"/>
<dbReference type="InterPro" id="IPR011162">
    <property type="entry name" value="MHC_I/II-like_Ag-recog"/>
</dbReference>
<reference evidence="5" key="2">
    <citation type="submission" date="2025-09" db="UniProtKB">
        <authorList>
            <consortium name="Ensembl"/>
        </authorList>
    </citation>
    <scope>IDENTIFICATION</scope>
</reference>
<dbReference type="GO" id="GO:0009897">
    <property type="term" value="C:external side of plasma membrane"/>
    <property type="evidence" value="ECO:0007669"/>
    <property type="project" value="TreeGrafter"/>
</dbReference>
<dbReference type="GO" id="GO:0005615">
    <property type="term" value="C:extracellular space"/>
    <property type="evidence" value="ECO:0007669"/>
    <property type="project" value="TreeGrafter"/>
</dbReference>
<evidence type="ECO:0000313" key="6">
    <source>
        <dbReference type="Proteomes" id="UP000694620"/>
    </source>
</evidence>
<evidence type="ECO:0000256" key="2">
    <source>
        <dbReference type="ARBA" id="ARBA00023319"/>
    </source>
</evidence>
<dbReference type="InterPro" id="IPR013783">
    <property type="entry name" value="Ig-like_fold"/>
</dbReference>
<dbReference type="InterPro" id="IPR003597">
    <property type="entry name" value="Ig_C1-set"/>
</dbReference>
<dbReference type="GO" id="GO:0006955">
    <property type="term" value="P:immune response"/>
    <property type="evidence" value="ECO:0007669"/>
    <property type="project" value="TreeGrafter"/>
</dbReference>
<evidence type="ECO:0000256" key="3">
    <source>
        <dbReference type="SAM" id="Phobius"/>
    </source>
</evidence>
<reference evidence="5" key="1">
    <citation type="submission" date="2025-08" db="UniProtKB">
        <authorList>
            <consortium name="Ensembl"/>
        </authorList>
    </citation>
    <scope>IDENTIFICATION</scope>
</reference>
<dbReference type="InterPro" id="IPR011161">
    <property type="entry name" value="MHC_I-like_Ag-recog"/>
</dbReference>
<dbReference type="SUPFAM" id="SSF54452">
    <property type="entry name" value="MHC antigen-recognition domain"/>
    <property type="match status" value="1"/>
</dbReference>
<keyword evidence="6" id="KW-1185">Reference proteome</keyword>
<dbReference type="Pfam" id="PF07654">
    <property type="entry name" value="C1-set"/>
    <property type="match status" value="1"/>
</dbReference>
<dbReference type="OrthoDB" id="8936120at2759"/>
<keyword evidence="3" id="KW-0812">Transmembrane</keyword>
<dbReference type="RefSeq" id="XP_028681421.1">
    <property type="nucleotide sequence ID" value="XM_028825588.2"/>
</dbReference>
<evidence type="ECO:0000313" key="5">
    <source>
        <dbReference type="Ensembl" id="ENSECRP00000022061.1"/>
    </source>
</evidence>
<dbReference type="Gene3D" id="3.30.500.10">
    <property type="entry name" value="MHC class I-like antigen recognition-like"/>
    <property type="match status" value="1"/>
</dbReference>
<dbReference type="InterPro" id="IPR036179">
    <property type="entry name" value="Ig-like_dom_sf"/>
</dbReference>
<feature type="transmembrane region" description="Helical" evidence="3">
    <location>
        <begin position="292"/>
        <end position="314"/>
    </location>
</feature>
<dbReference type="PROSITE" id="PS50835">
    <property type="entry name" value="IG_LIKE"/>
    <property type="match status" value="1"/>
</dbReference>
<dbReference type="InterPro" id="IPR003006">
    <property type="entry name" value="Ig/MHC_CS"/>
</dbReference>
<accession>A0A8C4XCM0</accession>
<dbReference type="Gene3D" id="2.60.40.10">
    <property type="entry name" value="Immunoglobulins"/>
    <property type="match status" value="1"/>
</dbReference>
<keyword evidence="2" id="KW-0393">Immunoglobulin domain</keyword>
<dbReference type="PROSITE" id="PS00290">
    <property type="entry name" value="IG_MHC"/>
    <property type="match status" value="1"/>
</dbReference>
<evidence type="ECO:0000256" key="1">
    <source>
        <dbReference type="ARBA" id="ARBA00023180"/>
    </source>
</evidence>
<proteinExistence type="predicted"/>
<feature type="domain" description="Ig-like" evidence="4">
    <location>
        <begin position="192"/>
        <end position="280"/>
    </location>
</feature>
<dbReference type="PANTHER" id="PTHR16675:SF235">
    <property type="entry name" value="SHKT DOMAIN-CONTAINING PROTEIN"/>
    <property type="match status" value="1"/>
</dbReference>
<dbReference type="SUPFAM" id="SSF48726">
    <property type="entry name" value="Immunoglobulin"/>
    <property type="match status" value="1"/>
</dbReference>